<dbReference type="EMBL" id="LSSK01001618">
    <property type="protein sequence ID" value="OMH79257.1"/>
    <property type="molecule type" value="Genomic_DNA"/>
</dbReference>
<proteinExistence type="predicted"/>
<feature type="domain" description="CCHC-type" evidence="4">
    <location>
        <begin position="241"/>
        <end position="256"/>
    </location>
</feature>
<evidence type="ECO:0000313" key="5">
    <source>
        <dbReference type="EMBL" id="OMH79257.1"/>
    </source>
</evidence>
<feature type="region of interest" description="Disordered" evidence="3">
    <location>
        <begin position="296"/>
        <end position="343"/>
    </location>
</feature>
<keyword evidence="1" id="KW-0064">Aspartyl protease</keyword>
<dbReference type="Gene3D" id="4.10.60.10">
    <property type="entry name" value="Zinc finger, CCHC-type"/>
    <property type="match status" value="1"/>
</dbReference>
<evidence type="ECO:0000256" key="1">
    <source>
        <dbReference type="ARBA" id="ARBA00022750"/>
    </source>
</evidence>
<dbReference type="GO" id="GO:0008270">
    <property type="term" value="F:zinc ion binding"/>
    <property type="evidence" value="ECO:0007669"/>
    <property type="project" value="UniProtKB-KW"/>
</dbReference>
<dbReference type="PANTHER" id="PTHR33223">
    <property type="entry name" value="CCHC-TYPE DOMAIN-CONTAINING PROTEIN"/>
    <property type="match status" value="1"/>
</dbReference>
<dbReference type="PROSITE" id="PS00141">
    <property type="entry name" value="ASP_PROTEASE"/>
    <property type="match status" value="1"/>
</dbReference>
<comment type="caution">
    <text evidence="5">The sequence shown here is derived from an EMBL/GenBank/DDBJ whole genome shotgun (WGS) entry which is preliminary data.</text>
</comment>
<dbReference type="GO" id="GO:0004190">
    <property type="term" value="F:aspartic-type endopeptidase activity"/>
    <property type="evidence" value="ECO:0007669"/>
    <property type="project" value="UniProtKB-KW"/>
</dbReference>
<sequence length="614" mass="71302">MNAPKTFHAGCYSDPEDWIEEFRLVAKLNKWVQDDWVDFVKLYLGNNEKVWYKKNKSTFTSWENFVEVFVKKFAVVKSKSQIWGRLRTIKQDEFDTVEELELELTSLLDSAKVTEVAVRTDWLLSTLRPESLKVVENENISSWSEIITRLIKEEVRSTSFNKGEYKESQAKPKEYNRNAASKSGKNVKELVKDQKPLGQFMKMFNELSVNLLNKVDEVVDKKIKEAERNRPRFMGPRKVVCYNCQKDGHTRNECPELIKFTKEEPIKVESEKSVNYIQIADESDLIEQDIFSVEKRKNSPENYERVRKPGRPRIQETHPQQNQNTDKSTSSPSVVENSENIMSKSDNNDTFSIIKELEKVSLKVNVLQLLNNSASMKEEMVEYINNKRISEVNEFEVEAKKLSNCKALVKVFGQSIWAVVDTGAACSVVTSNLVEEWGLSPDSYSKQVIVTADGKRHTTLGKVSDVPLKVSSFMFPVNLWVMDRNEDILILGTDWLLEHRVSLNLRIPELRLPIENAEITTKLAMFTYNTVYKEEQELYLLCKEETVSKIEANPEEFKEVLNEFKDIFVDDISELQQSDVMEHRIDLIDETPIKLRPYRMPQKTQEKEKWDPIA</sequence>
<organism evidence="5 6">
    <name type="scientific">Zancudomyces culisetae</name>
    <name type="common">Gut fungus</name>
    <name type="synonym">Smittium culisetae</name>
    <dbReference type="NCBI Taxonomy" id="1213189"/>
    <lineage>
        <taxon>Eukaryota</taxon>
        <taxon>Fungi</taxon>
        <taxon>Fungi incertae sedis</taxon>
        <taxon>Zoopagomycota</taxon>
        <taxon>Kickxellomycotina</taxon>
        <taxon>Harpellomycetes</taxon>
        <taxon>Harpellales</taxon>
        <taxon>Legeriomycetaceae</taxon>
        <taxon>Zancudomyces</taxon>
    </lineage>
</organism>
<evidence type="ECO:0000256" key="3">
    <source>
        <dbReference type="SAM" id="MobiDB-lite"/>
    </source>
</evidence>
<gene>
    <name evidence="5" type="ORF">AX774_g7337</name>
</gene>
<evidence type="ECO:0000259" key="4">
    <source>
        <dbReference type="PROSITE" id="PS50158"/>
    </source>
</evidence>
<keyword evidence="6" id="KW-1185">Reference proteome</keyword>
<feature type="compositionally biased region" description="Basic and acidic residues" evidence="3">
    <location>
        <begin position="296"/>
        <end position="307"/>
    </location>
</feature>
<dbReference type="PROSITE" id="PS50158">
    <property type="entry name" value="ZF_CCHC"/>
    <property type="match status" value="1"/>
</dbReference>
<keyword evidence="2" id="KW-0479">Metal-binding</keyword>
<keyword evidence="1" id="KW-0378">Hydrolase</keyword>
<feature type="compositionally biased region" description="Basic and acidic residues" evidence="3">
    <location>
        <begin position="166"/>
        <end position="176"/>
    </location>
</feature>
<feature type="region of interest" description="Disordered" evidence="3">
    <location>
        <begin position="166"/>
        <end position="186"/>
    </location>
</feature>
<keyword evidence="2" id="KW-0863">Zinc-finger</keyword>
<feature type="compositionally biased region" description="Polar residues" evidence="3">
    <location>
        <begin position="317"/>
        <end position="343"/>
    </location>
</feature>
<dbReference type="InterPro" id="IPR001878">
    <property type="entry name" value="Znf_CCHC"/>
</dbReference>
<dbReference type="SUPFAM" id="SSF50630">
    <property type="entry name" value="Acid proteases"/>
    <property type="match status" value="1"/>
</dbReference>
<dbReference type="Pfam" id="PF00098">
    <property type="entry name" value="zf-CCHC"/>
    <property type="match status" value="1"/>
</dbReference>
<dbReference type="SUPFAM" id="SSF57756">
    <property type="entry name" value="Retrovirus zinc finger-like domains"/>
    <property type="match status" value="1"/>
</dbReference>
<dbReference type="GO" id="GO:0006508">
    <property type="term" value="P:proteolysis"/>
    <property type="evidence" value="ECO:0007669"/>
    <property type="project" value="InterPro"/>
</dbReference>
<dbReference type="GO" id="GO:0003676">
    <property type="term" value="F:nucleic acid binding"/>
    <property type="evidence" value="ECO:0007669"/>
    <property type="project" value="InterPro"/>
</dbReference>
<dbReference type="Proteomes" id="UP000188320">
    <property type="component" value="Unassembled WGS sequence"/>
</dbReference>
<dbReference type="InterPro" id="IPR036875">
    <property type="entry name" value="Znf_CCHC_sf"/>
</dbReference>
<keyword evidence="1" id="KW-0645">Protease</keyword>
<evidence type="ECO:0000256" key="2">
    <source>
        <dbReference type="PROSITE-ProRule" id="PRU00047"/>
    </source>
</evidence>
<dbReference type="CDD" id="cd00303">
    <property type="entry name" value="retropepsin_like"/>
    <property type="match status" value="1"/>
</dbReference>
<dbReference type="SMART" id="SM00343">
    <property type="entry name" value="ZnF_C2HC"/>
    <property type="match status" value="1"/>
</dbReference>
<dbReference type="Gene3D" id="2.40.70.10">
    <property type="entry name" value="Acid Proteases"/>
    <property type="match status" value="1"/>
</dbReference>
<evidence type="ECO:0000313" key="6">
    <source>
        <dbReference type="Proteomes" id="UP000188320"/>
    </source>
</evidence>
<dbReference type="InterPro" id="IPR021109">
    <property type="entry name" value="Peptidase_aspartic_dom_sf"/>
</dbReference>
<accession>A0A1R1PE54</accession>
<dbReference type="OrthoDB" id="1047367at2759"/>
<dbReference type="InterPro" id="IPR001969">
    <property type="entry name" value="Aspartic_peptidase_AS"/>
</dbReference>
<keyword evidence="2" id="KW-0862">Zinc</keyword>
<protein>
    <submittedName>
        <fullName evidence="5">DNA damage-inducible protein 1</fullName>
    </submittedName>
</protein>
<dbReference type="Pfam" id="PF13650">
    <property type="entry name" value="Asp_protease_2"/>
    <property type="match status" value="1"/>
</dbReference>
<dbReference type="AlphaFoldDB" id="A0A1R1PE54"/>
<name>A0A1R1PE54_ZANCU</name>
<dbReference type="PANTHER" id="PTHR33223:SF6">
    <property type="entry name" value="CCHC-TYPE DOMAIN-CONTAINING PROTEIN"/>
    <property type="match status" value="1"/>
</dbReference>
<reference evidence="6" key="1">
    <citation type="submission" date="2017-01" db="EMBL/GenBank/DDBJ databases">
        <authorList>
            <person name="Wang Y."/>
            <person name="White M."/>
            <person name="Kvist S."/>
            <person name="Moncalvo J.-M."/>
        </authorList>
    </citation>
    <scope>NUCLEOTIDE SEQUENCE [LARGE SCALE GENOMIC DNA]</scope>
    <source>
        <strain evidence="6">COL-18-3</strain>
    </source>
</reference>